<dbReference type="Pfam" id="PF00496">
    <property type="entry name" value="SBP_bac_5"/>
    <property type="match status" value="1"/>
</dbReference>
<proteinExistence type="predicted"/>
<dbReference type="Gene3D" id="3.10.105.10">
    <property type="entry name" value="Dipeptide-binding Protein, Domain 3"/>
    <property type="match status" value="1"/>
</dbReference>
<sequence>MRSARIAAAVIGAAALGLTGCGGAPNAGGPAASGGSLADGRSFTMAMPSDPGTLDPAMTVMATAIQVDRFLYDPLIHVAKDGRVAAGLAEKWEADTTTARFTLRPSLTCADGAPLTARDVAANIAFVADPKNRSPLAGLYVNPGTKAKADPTTREITVTSKIPDAFLLRDIGMLPMVCGKGMDDRASLAKGQHGTGMYTLTEAVPGDHYTLTRRKDYTWGPGAWKAGEKGLPDKVHIRVIANETTAANLLLSGELNAASLGGPDQQRLIGRGQFHADSTSARGQMWFNQAPGGPARDEQVRRALARAVDLGDIGKVLTAGTGRPSRGLITIDPKACKDDTVAGDLPAHDVRAAKSLLDKAGWKENAEGLRVKNGKRLTLTLLYPSQIGQPAASAAELVQKAWQDVGADVTIRGIDNTGINQVVAGNASWDAAVLPLGVALPPQLRPFVSGPKPPDGTNFAHIENDAYAALADKASRMPGTEGCPTWSRAESALITSVDVVPFVDAVLPTFGAGARFEVSHGSITPSSVRMYGS</sequence>
<comment type="caution">
    <text evidence="2">The sequence shown here is derived from an EMBL/GenBank/DDBJ whole genome shotgun (WGS) entry which is preliminary data.</text>
</comment>
<reference evidence="3" key="1">
    <citation type="journal article" date="2019" name="Int. J. Syst. Evol. Microbiol.">
        <title>The Global Catalogue of Microorganisms (GCM) 10K type strain sequencing project: providing services to taxonomists for standard genome sequencing and annotation.</title>
        <authorList>
            <consortium name="The Broad Institute Genomics Platform"/>
            <consortium name="The Broad Institute Genome Sequencing Center for Infectious Disease"/>
            <person name="Wu L."/>
            <person name="Ma J."/>
        </authorList>
    </citation>
    <scope>NUCLEOTIDE SEQUENCE [LARGE SCALE GENOMIC DNA]</scope>
    <source>
        <strain evidence="3">JCM 9092</strain>
    </source>
</reference>
<dbReference type="Proteomes" id="UP001501637">
    <property type="component" value="Unassembled WGS sequence"/>
</dbReference>
<evidence type="ECO:0000313" key="3">
    <source>
        <dbReference type="Proteomes" id="UP001501637"/>
    </source>
</evidence>
<feature type="domain" description="Solute-binding protein family 5" evidence="1">
    <location>
        <begin position="85"/>
        <end position="422"/>
    </location>
</feature>
<accession>A0ABP6MGG2</accession>
<organism evidence="2 3">
    <name type="scientific">Streptomyces rectiviolaceus</name>
    <dbReference type="NCBI Taxonomy" id="332591"/>
    <lineage>
        <taxon>Bacteria</taxon>
        <taxon>Bacillati</taxon>
        <taxon>Actinomycetota</taxon>
        <taxon>Actinomycetes</taxon>
        <taxon>Kitasatosporales</taxon>
        <taxon>Streptomycetaceae</taxon>
        <taxon>Streptomyces</taxon>
    </lineage>
</organism>
<evidence type="ECO:0000313" key="2">
    <source>
        <dbReference type="EMBL" id="GAA3112302.1"/>
    </source>
</evidence>
<dbReference type="PROSITE" id="PS51257">
    <property type="entry name" value="PROKAR_LIPOPROTEIN"/>
    <property type="match status" value="1"/>
</dbReference>
<evidence type="ECO:0000259" key="1">
    <source>
        <dbReference type="Pfam" id="PF00496"/>
    </source>
</evidence>
<dbReference type="CDD" id="cd00995">
    <property type="entry name" value="PBP2_NikA_DppA_OppA_like"/>
    <property type="match status" value="1"/>
</dbReference>
<dbReference type="PANTHER" id="PTHR30290">
    <property type="entry name" value="PERIPLASMIC BINDING COMPONENT OF ABC TRANSPORTER"/>
    <property type="match status" value="1"/>
</dbReference>
<dbReference type="PIRSF" id="PIRSF002741">
    <property type="entry name" value="MppA"/>
    <property type="match status" value="1"/>
</dbReference>
<keyword evidence="3" id="KW-1185">Reference proteome</keyword>
<name>A0ABP6MGG2_9ACTN</name>
<dbReference type="RefSeq" id="WP_344522199.1">
    <property type="nucleotide sequence ID" value="NZ_BAAAUG010000067.1"/>
</dbReference>
<dbReference type="EMBL" id="BAAAUG010000067">
    <property type="protein sequence ID" value="GAA3112302.1"/>
    <property type="molecule type" value="Genomic_DNA"/>
</dbReference>
<dbReference type="SUPFAM" id="SSF53850">
    <property type="entry name" value="Periplasmic binding protein-like II"/>
    <property type="match status" value="1"/>
</dbReference>
<dbReference type="InterPro" id="IPR030678">
    <property type="entry name" value="Peptide/Ni-bd"/>
</dbReference>
<dbReference type="InterPro" id="IPR039424">
    <property type="entry name" value="SBP_5"/>
</dbReference>
<dbReference type="Gene3D" id="3.40.190.10">
    <property type="entry name" value="Periplasmic binding protein-like II"/>
    <property type="match status" value="1"/>
</dbReference>
<gene>
    <name evidence="2" type="ORF">GCM10010449_38240</name>
</gene>
<protein>
    <submittedName>
        <fullName evidence="2">ABC transporter substrate-binding protein</fullName>
    </submittedName>
</protein>
<dbReference type="InterPro" id="IPR000914">
    <property type="entry name" value="SBP_5_dom"/>
</dbReference>